<dbReference type="PANTHER" id="PTHR33877:SF2">
    <property type="entry name" value="OS07G0170200 PROTEIN"/>
    <property type="match status" value="1"/>
</dbReference>
<organism evidence="1 2">
    <name type="scientific">Promethearchaeum syntrophicum</name>
    <dbReference type="NCBI Taxonomy" id="2594042"/>
    <lineage>
        <taxon>Archaea</taxon>
        <taxon>Promethearchaeati</taxon>
        <taxon>Promethearchaeota</taxon>
        <taxon>Promethearchaeia</taxon>
        <taxon>Promethearchaeales</taxon>
        <taxon>Promethearchaeaceae</taxon>
        <taxon>Promethearchaeum</taxon>
    </lineage>
</organism>
<dbReference type="GO" id="GO:0003676">
    <property type="term" value="F:nucleic acid binding"/>
    <property type="evidence" value="ECO:0007669"/>
    <property type="project" value="InterPro"/>
</dbReference>
<dbReference type="KEGG" id="psyt:DSAG12_02168"/>
<dbReference type="AlphaFoldDB" id="A0A5B9DB16"/>
<protein>
    <submittedName>
        <fullName evidence="1">HNH endonuclease</fullName>
    </submittedName>
</protein>
<evidence type="ECO:0000313" key="1">
    <source>
        <dbReference type="EMBL" id="QEE16338.2"/>
    </source>
</evidence>
<keyword evidence="1" id="KW-0378">Hydrolase</keyword>
<name>A0A5B9DB16_9ARCH</name>
<dbReference type="CDD" id="cd00085">
    <property type="entry name" value="HNHc"/>
    <property type="match status" value="1"/>
</dbReference>
<keyword evidence="1" id="KW-0255">Endonuclease</keyword>
<dbReference type="SMART" id="SM00507">
    <property type="entry name" value="HNHc"/>
    <property type="match status" value="1"/>
</dbReference>
<dbReference type="Proteomes" id="UP000321408">
    <property type="component" value="Chromosome"/>
</dbReference>
<dbReference type="InterPro" id="IPR003615">
    <property type="entry name" value="HNH_nuc"/>
</dbReference>
<keyword evidence="1" id="KW-0540">Nuclease</keyword>
<dbReference type="OrthoDB" id="11472at2157"/>
<reference evidence="1 2" key="2">
    <citation type="journal article" date="2024" name="Int. J. Syst. Evol. Microbiol.">
        <title>Promethearchaeum syntrophicum gen. nov., sp. nov., an anaerobic, obligately syntrophic archaeon, the first isolate of the lineage 'Asgard' archaea, and proposal of the new archaeal phylum Promethearchaeota phyl. nov. and kingdom Promethearchaeati regn. nov.</title>
        <authorList>
            <person name="Imachi H."/>
            <person name="Nobu M.K."/>
            <person name="Kato S."/>
            <person name="Takaki Y."/>
            <person name="Miyazaki M."/>
            <person name="Miyata M."/>
            <person name="Ogawara M."/>
            <person name="Saito Y."/>
            <person name="Sakai S."/>
            <person name="Tahara Y.O."/>
            <person name="Takano Y."/>
            <person name="Tasumi E."/>
            <person name="Uematsu K."/>
            <person name="Yoshimura T."/>
            <person name="Itoh T."/>
            <person name="Ohkuma M."/>
            <person name="Takai K."/>
        </authorList>
    </citation>
    <scope>NUCLEOTIDE SEQUENCE [LARGE SCALE GENOMIC DNA]</scope>
    <source>
        <strain evidence="1 2">MK-D1</strain>
    </source>
</reference>
<keyword evidence="2" id="KW-1185">Reference proteome</keyword>
<dbReference type="InterPro" id="IPR002711">
    <property type="entry name" value="HNH"/>
</dbReference>
<proteinExistence type="predicted"/>
<dbReference type="Pfam" id="PF01844">
    <property type="entry name" value="HNH"/>
    <property type="match status" value="1"/>
</dbReference>
<dbReference type="GO" id="GO:0008270">
    <property type="term" value="F:zinc ion binding"/>
    <property type="evidence" value="ECO:0007669"/>
    <property type="project" value="InterPro"/>
</dbReference>
<evidence type="ECO:0000313" key="2">
    <source>
        <dbReference type="Proteomes" id="UP000321408"/>
    </source>
</evidence>
<accession>A0A5B9DB16</accession>
<gene>
    <name evidence="1" type="ORF">DSAG12_02168</name>
</gene>
<dbReference type="InterPro" id="IPR052892">
    <property type="entry name" value="NA-targeting_endonuclease"/>
</dbReference>
<dbReference type="GO" id="GO:0004519">
    <property type="term" value="F:endonuclease activity"/>
    <property type="evidence" value="ECO:0007669"/>
    <property type="project" value="UniProtKB-KW"/>
</dbReference>
<reference evidence="1 2" key="1">
    <citation type="journal article" date="2020" name="Nature">
        <title>Isolation of an archaeon at the prokaryote-eukaryote interface.</title>
        <authorList>
            <person name="Imachi H."/>
            <person name="Nobu M.K."/>
            <person name="Nakahara N."/>
            <person name="Morono Y."/>
            <person name="Ogawara M."/>
            <person name="Takaki Y."/>
            <person name="Takano Y."/>
            <person name="Uematsu K."/>
            <person name="Ikuta T."/>
            <person name="Ito M."/>
            <person name="Matsui Y."/>
            <person name="Miyazaki M."/>
            <person name="Murata K."/>
            <person name="Saito Y."/>
            <person name="Sakai S."/>
            <person name="Song C."/>
            <person name="Tasumi E."/>
            <person name="Yamanaka Y."/>
            <person name="Yamaguchi T."/>
            <person name="Kamagata Y."/>
            <person name="Tamaki H."/>
            <person name="Takai K."/>
        </authorList>
    </citation>
    <scope>NUCLEOTIDE SEQUENCE [LARGE SCALE GENOMIC DNA]</scope>
    <source>
        <strain evidence="1 2">MK-D1</strain>
    </source>
</reference>
<dbReference type="PANTHER" id="PTHR33877">
    <property type="entry name" value="SLL1193 PROTEIN"/>
    <property type="match status" value="1"/>
</dbReference>
<dbReference type="Gene3D" id="1.10.30.50">
    <property type="match status" value="1"/>
</dbReference>
<dbReference type="EMBL" id="CP042905">
    <property type="protein sequence ID" value="QEE16338.2"/>
    <property type="molecule type" value="Genomic_DNA"/>
</dbReference>
<sequence>MNRKLKKIIALRNSYPTPKFLKCYLESDTKYKHIKGKDAYAAILSQNNDKRVHHRFFIKGLPRSWDPKHKTYWMIFDFEAQIGDIIEFRRSSKNYAEKIYYIAYPNEKTRNLMEISRFDAYRVVNDRQTYLKTQNNHLRTIPASVKCQVWERDDHRCVYCGSTVNLEFDHIIPFSWGGSNSPENVQLLCRTCNRRKSDTLTDGNTKSLIRTHVKNQQNKKIAS</sequence>